<keyword evidence="9" id="KW-0812">Transmembrane</keyword>
<evidence type="ECO:0000256" key="1">
    <source>
        <dbReference type="ARBA" id="ARBA00001936"/>
    </source>
</evidence>
<evidence type="ECO:0000256" key="19">
    <source>
        <dbReference type="ARBA" id="ARBA00031203"/>
    </source>
</evidence>
<keyword evidence="15" id="KW-1015">Disulfide bond</keyword>
<keyword evidence="13" id="KW-0333">Golgi apparatus</keyword>
<evidence type="ECO:0000256" key="11">
    <source>
        <dbReference type="ARBA" id="ARBA00022968"/>
    </source>
</evidence>
<feature type="region of interest" description="Disordered" evidence="23">
    <location>
        <begin position="61"/>
        <end position="85"/>
    </location>
</feature>
<dbReference type="Proteomes" id="UP001642540">
    <property type="component" value="Unassembled WGS sequence"/>
</dbReference>
<evidence type="ECO:0000256" key="5">
    <source>
        <dbReference type="ARBA" id="ARBA00012613"/>
    </source>
</evidence>
<comment type="similarity">
    <text evidence="4">Belongs to the glycosyltransferase 16 (GT16) protein family.</text>
</comment>
<dbReference type="Pfam" id="PF05060">
    <property type="entry name" value="MGAT2"/>
    <property type="match status" value="1"/>
</dbReference>
<evidence type="ECO:0000256" key="20">
    <source>
        <dbReference type="ARBA" id="ARBA00032552"/>
    </source>
</evidence>
<evidence type="ECO:0000256" key="3">
    <source>
        <dbReference type="ARBA" id="ARBA00004922"/>
    </source>
</evidence>
<evidence type="ECO:0000256" key="23">
    <source>
        <dbReference type="SAM" id="MobiDB-lite"/>
    </source>
</evidence>
<evidence type="ECO:0000256" key="15">
    <source>
        <dbReference type="ARBA" id="ARBA00023157"/>
    </source>
</evidence>
<comment type="pathway">
    <text evidence="3">Protein modification; protein glycosylation.</text>
</comment>
<sequence>MYRFKSTRTFVIIFVITILWFHNNILHVFRTDHSEQSENTIRANHRLKILDIENALKAGNDGGGGGNGASSAAGSTGNGGGEHGRLGTPAFINLPEASPLTPDEIEEITKEIRLLNAEQKIHNLEKFGPVNENTYVLVIQVHSRVEYLSLLVESLSRMQNIENSLIIFSHDLYLPGLNEAIRNIDFVRIMQIFYPYSIQLNPNRFPGQSPDDCPRDINPTKAKEIKCRNADHPDVHGHYREARYTQTKHHWWWKANFVFGKLDVLHNYTGVIAFLEEDHYVTPDFLWMLNLMETAMMRNLCHGCNLLSLGTYLKTWNIRSSHSRAVVTNWISSKHNMAISFNKTLWEKLRTCAPTFCEYDDYNWDWSLLQVSYTCLKAQLDVLYAKAPRIFHIGDCGVHHKKKTCDPKKAAQAVEKGVKQYSSLLFPDNLTVELRRGKKMRLKKGNGGWGDIRDRQLCMSFVE</sequence>
<comment type="cofactor">
    <cofactor evidence="1">
        <name>Mn(2+)</name>
        <dbReference type="ChEBI" id="CHEBI:29035"/>
    </cofactor>
</comment>
<evidence type="ECO:0000256" key="14">
    <source>
        <dbReference type="ARBA" id="ARBA00023136"/>
    </source>
</evidence>
<keyword evidence="12" id="KW-1133">Transmembrane helix</keyword>
<comment type="subcellular location">
    <subcellularLocation>
        <location evidence="2">Golgi apparatus membrane</location>
        <topology evidence="2">Single-pass type II membrane protein</topology>
    </subcellularLocation>
</comment>
<keyword evidence="14" id="KW-0472">Membrane</keyword>
<keyword evidence="17" id="KW-0464">Manganese</keyword>
<evidence type="ECO:0000256" key="18">
    <source>
        <dbReference type="ARBA" id="ARBA00029663"/>
    </source>
</evidence>
<dbReference type="Gene3D" id="3.90.550.10">
    <property type="entry name" value="Spore Coat Polysaccharide Biosynthesis Protein SpsA, Chain A"/>
    <property type="match status" value="1"/>
</dbReference>
<proteinExistence type="inferred from homology"/>
<gene>
    <name evidence="24" type="ORF">ODALV1_LOCUS4941</name>
</gene>
<comment type="caution">
    <text evidence="24">The sequence shown here is derived from an EMBL/GenBank/DDBJ whole genome shotgun (WGS) entry which is preliminary data.</text>
</comment>
<evidence type="ECO:0000256" key="10">
    <source>
        <dbReference type="ARBA" id="ARBA00022723"/>
    </source>
</evidence>
<evidence type="ECO:0000256" key="6">
    <source>
        <dbReference type="ARBA" id="ARBA00014817"/>
    </source>
</evidence>
<keyword evidence="25" id="KW-1185">Reference proteome</keyword>
<keyword evidence="10" id="KW-0479">Metal-binding</keyword>
<name>A0ABP1Q3S4_9HEXA</name>
<dbReference type="PANTHER" id="PTHR12871">
    <property type="entry name" value="BETA-1,2-N-ACETYLGLUCOSAMINYLTRANSFERASE II"/>
    <property type="match status" value="1"/>
</dbReference>
<reference evidence="24 25" key="1">
    <citation type="submission" date="2024-08" db="EMBL/GenBank/DDBJ databases">
        <authorList>
            <person name="Cucini C."/>
            <person name="Frati F."/>
        </authorList>
    </citation>
    <scope>NUCLEOTIDE SEQUENCE [LARGE SCALE GENOMIC DNA]</scope>
</reference>
<comment type="catalytic activity">
    <reaction evidence="22">
        <text>an N(4)-{beta-D-GlcNAc-(1-&gt;2)-alpha-D-Man-(1-&gt;3)-[alpha-D-Man-(1-&gt;6)]-beta-D-Man-(1-&gt;4)-beta-D-GlcNAc-(1-&gt;4)-beta-D-GlcNAc}-L-asparaginyl-[protein] + UDP-N-acetyl-alpha-D-glucosamine = N(4)-{beta-D-GlcNAc-(1-&gt;2)-alpha-D-Man-(1-&gt;3)-[beta-D-GlcNAc-(1-&gt;2)-alpha-D-Man-(1-&gt;6)]-beta-D-Man-(1-&gt;4)-beta-D-GlcNAc-(1-&gt;4)-beta-D-GlcNAc}-L-asparaginyl-[protein] + UDP + H(+)</text>
        <dbReference type="Rhea" id="RHEA:12941"/>
        <dbReference type="Rhea" id="RHEA-COMP:13526"/>
        <dbReference type="Rhea" id="RHEA-COMP:14369"/>
        <dbReference type="ChEBI" id="CHEBI:15378"/>
        <dbReference type="ChEBI" id="CHEBI:57705"/>
        <dbReference type="ChEBI" id="CHEBI:58223"/>
        <dbReference type="ChEBI" id="CHEBI:60615"/>
        <dbReference type="ChEBI" id="CHEBI:60651"/>
        <dbReference type="EC" id="2.4.1.143"/>
    </reaction>
</comment>
<evidence type="ECO:0000256" key="8">
    <source>
        <dbReference type="ARBA" id="ARBA00022679"/>
    </source>
</evidence>
<protein>
    <recommendedName>
        <fullName evidence="6">Alpha-1,6-mannosyl-glycoprotein 2-beta-N-acetylglucosaminyltransferase</fullName>
        <ecNumber evidence="5">2.4.1.143</ecNumber>
    </recommendedName>
    <alternativeName>
        <fullName evidence="21">Beta-1,2-N-acetylglucosaminyltransferase II</fullName>
    </alternativeName>
    <alternativeName>
        <fullName evidence="20">GlcNAc-T II</fullName>
    </alternativeName>
    <alternativeName>
        <fullName evidence="19">Mannoside acetylglucosaminyltransferase 2</fullName>
    </alternativeName>
    <alternativeName>
        <fullName evidence="18">N-glycosyl-oligosaccharide-glycoprotein N-acetylglucosaminyltransferase II</fullName>
    </alternativeName>
</protein>
<keyword evidence="7" id="KW-0328">Glycosyltransferase</keyword>
<dbReference type="SUPFAM" id="SSF53448">
    <property type="entry name" value="Nucleotide-diphospho-sugar transferases"/>
    <property type="match status" value="1"/>
</dbReference>
<evidence type="ECO:0000256" key="17">
    <source>
        <dbReference type="ARBA" id="ARBA00023211"/>
    </source>
</evidence>
<evidence type="ECO:0000256" key="9">
    <source>
        <dbReference type="ARBA" id="ARBA00022692"/>
    </source>
</evidence>
<dbReference type="InterPro" id="IPR029044">
    <property type="entry name" value="Nucleotide-diphossugar_trans"/>
</dbReference>
<dbReference type="PANTHER" id="PTHR12871:SF0">
    <property type="entry name" value="ALPHA-1,6-MANNOSYL-GLYCOPROTEIN 2-BETA-N-ACETYLGLUCOSAMINYLTRANSFERASE"/>
    <property type="match status" value="1"/>
</dbReference>
<evidence type="ECO:0000256" key="22">
    <source>
        <dbReference type="ARBA" id="ARBA00093257"/>
    </source>
</evidence>
<evidence type="ECO:0000256" key="16">
    <source>
        <dbReference type="ARBA" id="ARBA00023180"/>
    </source>
</evidence>
<dbReference type="EC" id="2.4.1.143" evidence="5"/>
<keyword evidence="16" id="KW-0325">Glycoprotein</keyword>
<evidence type="ECO:0000313" key="24">
    <source>
        <dbReference type="EMBL" id="CAL8081515.1"/>
    </source>
</evidence>
<keyword evidence="11" id="KW-0735">Signal-anchor</keyword>
<evidence type="ECO:0000256" key="7">
    <source>
        <dbReference type="ARBA" id="ARBA00022676"/>
    </source>
</evidence>
<evidence type="ECO:0000256" key="12">
    <source>
        <dbReference type="ARBA" id="ARBA00022989"/>
    </source>
</evidence>
<evidence type="ECO:0000256" key="2">
    <source>
        <dbReference type="ARBA" id="ARBA00004323"/>
    </source>
</evidence>
<accession>A0ABP1Q3S4</accession>
<evidence type="ECO:0000313" key="25">
    <source>
        <dbReference type="Proteomes" id="UP001642540"/>
    </source>
</evidence>
<keyword evidence="8" id="KW-0808">Transferase</keyword>
<organism evidence="24 25">
    <name type="scientific">Orchesella dallaii</name>
    <dbReference type="NCBI Taxonomy" id="48710"/>
    <lineage>
        <taxon>Eukaryota</taxon>
        <taxon>Metazoa</taxon>
        <taxon>Ecdysozoa</taxon>
        <taxon>Arthropoda</taxon>
        <taxon>Hexapoda</taxon>
        <taxon>Collembola</taxon>
        <taxon>Entomobryomorpha</taxon>
        <taxon>Entomobryoidea</taxon>
        <taxon>Orchesellidae</taxon>
        <taxon>Orchesellinae</taxon>
        <taxon>Orchesella</taxon>
    </lineage>
</organism>
<dbReference type="EMBL" id="CAXLJM020000015">
    <property type="protein sequence ID" value="CAL8081515.1"/>
    <property type="molecule type" value="Genomic_DNA"/>
</dbReference>
<evidence type="ECO:0000256" key="21">
    <source>
        <dbReference type="ARBA" id="ARBA00032915"/>
    </source>
</evidence>
<dbReference type="InterPro" id="IPR007754">
    <property type="entry name" value="GlcNAc_II"/>
</dbReference>
<evidence type="ECO:0000256" key="4">
    <source>
        <dbReference type="ARBA" id="ARBA00011011"/>
    </source>
</evidence>
<evidence type="ECO:0000256" key="13">
    <source>
        <dbReference type="ARBA" id="ARBA00023034"/>
    </source>
</evidence>